<dbReference type="InterPro" id="IPR013324">
    <property type="entry name" value="RNA_pol_sigma_r3/r4-like"/>
</dbReference>
<evidence type="ECO:0000313" key="9">
    <source>
        <dbReference type="Proteomes" id="UP001064933"/>
    </source>
</evidence>
<evidence type="ECO:0000256" key="2">
    <source>
        <dbReference type="ARBA" id="ARBA00023015"/>
    </source>
</evidence>
<dbReference type="InterPro" id="IPR039425">
    <property type="entry name" value="RNA_pol_sigma-70-like"/>
</dbReference>
<organism evidence="8 9">
    <name type="scientific">Roseateles amylovorans</name>
    <dbReference type="NCBI Taxonomy" id="2978473"/>
    <lineage>
        <taxon>Bacteria</taxon>
        <taxon>Pseudomonadati</taxon>
        <taxon>Pseudomonadota</taxon>
        <taxon>Betaproteobacteria</taxon>
        <taxon>Burkholderiales</taxon>
        <taxon>Sphaerotilaceae</taxon>
        <taxon>Roseateles</taxon>
    </lineage>
</organism>
<reference evidence="8" key="1">
    <citation type="submission" date="2022-10" db="EMBL/GenBank/DDBJ databases">
        <title>Characterization and whole genome sequencing of a new Roseateles species, isolated from fresh water.</title>
        <authorList>
            <person name="Guliayeva D.Y."/>
            <person name="Akhremchuk A.E."/>
            <person name="Sikolenko M.A."/>
            <person name="Valentovich L.N."/>
            <person name="Sidarenka A.V."/>
        </authorList>
    </citation>
    <scope>NUCLEOTIDE SEQUENCE</scope>
    <source>
        <strain evidence="8">BIM B-1768</strain>
    </source>
</reference>
<dbReference type="Proteomes" id="UP001064933">
    <property type="component" value="Chromosome"/>
</dbReference>
<evidence type="ECO:0000256" key="3">
    <source>
        <dbReference type="ARBA" id="ARBA00023082"/>
    </source>
</evidence>
<protein>
    <submittedName>
        <fullName evidence="8">Sigma-70 family RNA polymerase sigma factor</fullName>
    </submittedName>
</protein>
<comment type="similarity">
    <text evidence="1">Belongs to the sigma-70 factor family. ECF subfamily.</text>
</comment>
<dbReference type="RefSeq" id="WP_261755894.1">
    <property type="nucleotide sequence ID" value="NZ_CP104562.2"/>
</dbReference>
<dbReference type="CDD" id="cd06171">
    <property type="entry name" value="Sigma70_r4"/>
    <property type="match status" value="1"/>
</dbReference>
<proteinExistence type="inferred from homology"/>
<gene>
    <name evidence="8" type="ORF">N4261_13875</name>
</gene>
<dbReference type="Pfam" id="PF08281">
    <property type="entry name" value="Sigma70_r4_2"/>
    <property type="match status" value="1"/>
</dbReference>
<feature type="domain" description="RNA polymerase sigma factor 70 region 4 type 2" evidence="7">
    <location>
        <begin position="146"/>
        <end position="197"/>
    </location>
</feature>
<dbReference type="SUPFAM" id="SSF88659">
    <property type="entry name" value="Sigma3 and sigma4 domains of RNA polymerase sigma factors"/>
    <property type="match status" value="1"/>
</dbReference>
<dbReference type="NCBIfam" id="TIGR02937">
    <property type="entry name" value="sigma70-ECF"/>
    <property type="match status" value="1"/>
</dbReference>
<keyword evidence="3" id="KW-0731">Sigma factor</keyword>
<dbReference type="InterPro" id="IPR013325">
    <property type="entry name" value="RNA_pol_sigma_r2"/>
</dbReference>
<dbReference type="PANTHER" id="PTHR43133">
    <property type="entry name" value="RNA POLYMERASE ECF-TYPE SIGMA FACTO"/>
    <property type="match status" value="1"/>
</dbReference>
<keyword evidence="4" id="KW-0804">Transcription</keyword>
<dbReference type="Gene3D" id="1.10.1740.10">
    <property type="match status" value="1"/>
</dbReference>
<evidence type="ECO:0000256" key="5">
    <source>
        <dbReference type="SAM" id="MobiDB-lite"/>
    </source>
</evidence>
<dbReference type="Pfam" id="PF04542">
    <property type="entry name" value="Sigma70_r2"/>
    <property type="match status" value="1"/>
</dbReference>
<dbReference type="InterPro" id="IPR007627">
    <property type="entry name" value="RNA_pol_sigma70_r2"/>
</dbReference>
<evidence type="ECO:0000313" key="8">
    <source>
        <dbReference type="EMBL" id="UXH76162.1"/>
    </source>
</evidence>
<dbReference type="EMBL" id="CP104562">
    <property type="protein sequence ID" value="UXH76162.1"/>
    <property type="molecule type" value="Genomic_DNA"/>
</dbReference>
<dbReference type="InterPro" id="IPR036388">
    <property type="entry name" value="WH-like_DNA-bd_sf"/>
</dbReference>
<evidence type="ECO:0000256" key="4">
    <source>
        <dbReference type="ARBA" id="ARBA00023163"/>
    </source>
</evidence>
<keyword evidence="2" id="KW-0805">Transcription regulation</keyword>
<dbReference type="InterPro" id="IPR013249">
    <property type="entry name" value="RNA_pol_sigma70_r4_t2"/>
</dbReference>
<sequence>MTDFADGTPDLRPDLAEPSGSDLLRHLLARVVQRDRDAFERIYHATSAHLFSIALRVLRDEQRADEVLQDAYVSIWQRADSYRSDVASPMTWMINVVRNRAIDALRSSRRERDCLVELDEEMLKATAADPSGDPYALLDASLMKARLDRCMLQLASTQRQALALAYYRGLVHTEIADLLDTPLGTVKSRLRGGLEQLRSCLDAAGTHALNASNTLNAPKAPRVPASRSAFSSAAPTPWCHR</sequence>
<evidence type="ECO:0000256" key="1">
    <source>
        <dbReference type="ARBA" id="ARBA00010641"/>
    </source>
</evidence>
<name>A0ABY6ATK0_9BURK</name>
<feature type="domain" description="RNA polymerase sigma-70 region 2" evidence="6">
    <location>
        <begin position="43"/>
        <end position="110"/>
    </location>
</feature>
<evidence type="ECO:0000259" key="7">
    <source>
        <dbReference type="Pfam" id="PF08281"/>
    </source>
</evidence>
<keyword evidence="9" id="KW-1185">Reference proteome</keyword>
<dbReference type="PANTHER" id="PTHR43133:SF62">
    <property type="entry name" value="RNA POLYMERASE SIGMA FACTOR SIGZ"/>
    <property type="match status" value="1"/>
</dbReference>
<evidence type="ECO:0000259" key="6">
    <source>
        <dbReference type="Pfam" id="PF04542"/>
    </source>
</evidence>
<dbReference type="InterPro" id="IPR014284">
    <property type="entry name" value="RNA_pol_sigma-70_dom"/>
</dbReference>
<feature type="region of interest" description="Disordered" evidence="5">
    <location>
        <begin position="212"/>
        <end position="241"/>
    </location>
</feature>
<accession>A0ABY6ATK0</accession>
<dbReference type="Gene3D" id="1.10.10.10">
    <property type="entry name" value="Winged helix-like DNA-binding domain superfamily/Winged helix DNA-binding domain"/>
    <property type="match status" value="1"/>
</dbReference>
<dbReference type="SUPFAM" id="SSF88946">
    <property type="entry name" value="Sigma2 domain of RNA polymerase sigma factors"/>
    <property type="match status" value="1"/>
</dbReference>
<feature type="compositionally biased region" description="Low complexity" evidence="5">
    <location>
        <begin position="220"/>
        <end position="241"/>
    </location>
</feature>